<organism evidence="2 3">
    <name type="scientific">Sesamum alatum</name>
    <dbReference type="NCBI Taxonomy" id="300844"/>
    <lineage>
        <taxon>Eukaryota</taxon>
        <taxon>Viridiplantae</taxon>
        <taxon>Streptophyta</taxon>
        <taxon>Embryophyta</taxon>
        <taxon>Tracheophyta</taxon>
        <taxon>Spermatophyta</taxon>
        <taxon>Magnoliopsida</taxon>
        <taxon>eudicotyledons</taxon>
        <taxon>Gunneridae</taxon>
        <taxon>Pentapetalae</taxon>
        <taxon>asterids</taxon>
        <taxon>lamiids</taxon>
        <taxon>Lamiales</taxon>
        <taxon>Pedaliaceae</taxon>
        <taxon>Sesamum</taxon>
    </lineage>
</organism>
<feature type="region of interest" description="Disordered" evidence="1">
    <location>
        <begin position="1"/>
        <end position="20"/>
    </location>
</feature>
<dbReference type="EMBL" id="JACGWO010000006">
    <property type="protein sequence ID" value="KAK4424959.1"/>
    <property type="molecule type" value="Genomic_DNA"/>
</dbReference>
<reference evidence="2" key="2">
    <citation type="journal article" date="2024" name="Plant">
        <title>Genomic evolution and insights into agronomic trait innovations of Sesamum species.</title>
        <authorList>
            <person name="Miao H."/>
            <person name="Wang L."/>
            <person name="Qu L."/>
            <person name="Liu H."/>
            <person name="Sun Y."/>
            <person name="Le M."/>
            <person name="Wang Q."/>
            <person name="Wei S."/>
            <person name="Zheng Y."/>
            <person name="Lin W."/>
            <person name="Duan Y."/>
            <person name="Cao H."/>
            <person name="Xiong S."/>
            <person name="Wang X."/>
            <person name="Wei L."/>
            <person name="Li C."/>
            <person name="Ma Q."/>
            <person name="Ju M."/>
            <person name="Zhao R."/>
            <person name="Li G."/>
            <person name="Mu C."/>
            <person name="Tian Q."/>
            <person name="Mei H."/>
            <person name="Zhang T."/>
            <person name="Gao T."/>
            <person name="Zhang H."/>
        </authorList>
    </citation>
    <scope>NUCLEOTIDE SEQUENCE</scope>
    <source>
        <strain evidence="2">3651</strain>
    </source>
</reference>
<protein>
    <submittedName>
        <fullName evidence="2">Uncharacterized protein</fullName>
    </submittedName>
</protein>
<gene>
    <name evidence="2" type="ORF">Salat_1689500</name>
</gene>
<evidence type="ECO:0000256" key="1">
    <source>
        <dbReference type="SAM" id="MobiDB-lite"/>
    </source>
</evidence>
<dbReference type="AlphaFoldDB" id="A0AAE1Y771"/>
<dbReference type="Proteomes" id="UP001293254">
    <property type="component" value="Unassembled WGS sequence"/>
</dbReference>
<sequence>MGMTTNLPGSQMNGASTSKRGRTWKILSQMKAQEDQLQDLAPRGPNFSLADMVKAELRKLMMKEVSMAQTHQMNTLFDTARTNCVRLEEIEETAGSWWRISFGVHVRVSLDRCIPRASTFRFITLVQQEWRFASDVSFIDHDVRQWKEDLVGFIFRQDDAEQILNIQLPQFRSLDERIWHYTKSGIYYVKSGYHIAFASLETRPGSSLGM</sequence>
<reference evidence="2" key="1">
    <citation type="submission" date="2020-06" db="EMBL/GenBank/DDBJ databases">
        <authorList>
            <person name="Li T."/>
            <person name="Hu X."/>
            <person name="Zhang T."/>
            <person name="Song X."/>
            <person name="Zhang H."/>
            <person name="Dai N."/>
            <person name="Sheng W."/>
            <person name="Hou X."/>
            <person name="Wei L."/>
        </authorList>
    </citation>
    <scope>NUCLEOTIDE SEQUENCE</scope>
    <source>
        <strain evidence="2">3651</strain>
        <tissue evidence="2">Leaf</tissue>
    </source>
</reference>
<accession>A0AAE1Y771</accession>
<proteinExistence type="predicted"/>
<evidence type="ECO:0000313" key="3">
    <source>
        <dbReference type="Proteomes" id="UP001293254"/>
    </source>
</evidence>
<evidence type="ECO:0000313" key="2">
    <source>
        <dbReference type="EMBL" id="KAK4424959.1"/>
    </source>
</evidence>
<name>A0AAE1Y771_9LAMI</name>
<keyword evidence="3" id="KW-1185">Reference proteome</keyword>
<comment type="caution">
    <text evidence="2">The sequence shown here is derived from an EMBL/GenBank/DDBJ whole genome shotgun (WGS) entry which is preliminary data.</text>
</comment>
<feature type="compositionally biased region" description="Polar residues" evidence="1">
    <location>
        <begin position="1"/>
        <end position="18"/>
    </location>
</feature>